<dbReference type="EMBL" id="QCYY01003371">
    <property type="protein sequence ID" value="ROT63825.1"/>
    <property type="molecule type" value="Genomic_DNA"/>
</dbReference>
<evidence type="ECO:0000256" key="3">
    <source>
        <dbReference type="SAM" id="MobiDB-lite"/>
    </source>
</evidence>
<dbReference type="GO" id="GO:0030246">
    <property type="term" value="F:carbohydrate binding"/>
    <property type="evidence" value="ECO:0007669"/>
    <property type="project" value="UniProtKB-KW"/>
</dbReference>
<evidence type="ECO:0000313" key="5">
    <source>
        <dbReference type="EMBL" id="ROT63825.1"/>
    </source>
</evidence>
<accession>A0A3R7LTA9</accession>
<feature type="domain" description="C-type lectin" evidence="4">
    <location>
        <begin position="41"/>
        <end position="161"/>
    </location>
</feature>
<dbReference type="InterPro" id="IPR016186">
    <property type="entry name" value="C-type_lectin-like/link_sf"/>
</dbReference>
<feature type="domain" description="C-type lectin" evidence="4">
    <location>
        <begin position="347"/>
        <end position="521"/>
    </location>
</feature>
<reference evidence="5 6" key="2">
    <citation type="submission" date="2019-01" db="EMBL/GenBank/DDBJ databases">
        <title>The decoding of complex shrimp genome reveals the adaptation for benthos swimmer, frequently molting mechanism and breeding impact on genome.</title>
        <authorList>
            <person name="Sun Y."/>
            <person name="Gao Y."/>
            <person name="Yu Y."/>
        </authorList>
    </citation>
    <scope>NUCLEOTIDE SEQUENCE [LARGE SCALE GENOMIC DNA]</scope>
    <source>
        <tissue evidence="5">Muscle</tissue>
    </source>
</reference>
<feature type="compositionally biased region" description="Low complexity" evidence="3">
    <location>
        <begin position="780"/>
        <end position="794"/>
    </location>
</feature>
<evidence type="ECO:0000259" key="4">
    <source>
        <dbReference type="PROSITE" id="PS50041"/>
    </source>
</evidence>
<dbReference type="CDD" id="cd03590">
    <property type="entry name" value="CLECT_DC-SIGN_like"/>
    <property type="match status" value="1"/>
</dbReference>
<evidence type="ECO:0000256" key="1">
    <source>
        <dbReference type="ARBA" id="ARBA00022734"/>
    </source>
</evidence>
<feature type="compositionally biased region" description="Polar residues" evidence="3">
    <location>
        <begin position="746"/>
        <end position="755"/>
    </location>
</feature>
<feature type="domain" description="C-type lectin" evidence="4">
    <location>
        <begin position="174"/>
        <end position="295"/>
    </location>
</feature>
<dbReference type="InterPro" id="IPR001304">
    <property type="entry name" value="C-type_lectin-like"/>
</dbReference>
<reference evidence="5 6" key="1">
    <citation type="submission" date="2018-04" db="EMBL/GenBank/DDBJ databases">
        <authorList>
            <person name="Zhang X."/>
            <person name="Yuan J."/>
            <person name="Li F."/>
            <person name="Xiang J."/>
        </authorList>
    </citation>
    <scope>NUCLEOTIDE SEQUENCE [LARGE SCALE GENOMIC DNA]</scope>
    <source>
        <tissue evidence="5">Muscle</tissue>
    </source>
</reference>
<feature type="region of interest" description="Disordered" evidence="3">
    <location>
        <begin position="590"/>
        <end position="714"/>
    </location>
</feature>
<gene>
    <name evidence="5" type="ORF">C7M84_018271</name>
</gene>
<feature type="compositionally biased region" description="Basic and acidic residues" evidence="3">
    <location>
        <begin position="618"/>
        <end position="633"/>
    </location>
</feature>
<evidence type="ECO:0000256" key="2">
    <source>
        <dbReference type="ARBA" id="ARBA00023157"/>
    </source>
</evidence>
<dbReference type="SMART" id="SM00034">
    <property type="entry name" value="CLECT"/>
    <property type="match status" value="3"/>
</dbReference>
<keyword evidence="6" id="KW-1185">Reference proteome</keyword>
<proteinExistence type="predicted"/>
<keyword evidence="1" id="KW-0430">Lectin</keyword>
<feature type="compositionally biased region" description="Acidic residues" evidence="3">
    <location>
        <begin position="596"/>
        <end position="606"/>
    </location>
</feature>
<dbReference type="OrthoDB" id="6381385at2759"/>
<protein>
    <recommendedName>
        <fullName evidence="4">C-type lectin domain-containing protein</fullName>
    </recommendedName>
</protein>
<dbReference type="InterPro" id="IPR018378">
    <property type="entry name" value="C-type_lectin_CS"/>
</dbReference>
<comment type="caution">
    <text evidence="5">The sequence shown here is derived from an EMBL/GenBank/DDBJ whole genome shotgun (WGS) entry which is preliminary data.</text>
</comment>
<name>A0A3R7LTA9_PENVA</name>
<dbReference type="PANTHER" id="PTHR22803">
    <property type="entry name" value="MANNOSE, PHOSPHOLIPASE, LECTIN RECEPTOR RELATED"/>
    <property type="match status" value="1"/>
</dbReference>
<feature type="compositionally biased region" description="Polar residues" evidence="3">
    <location>
        <begin position="679"/>
        <end position="701"/>
    </location>
</feature>
<dbReference type="PRINTS" id="PR01504">
    <property type="entry name" value="PNCREATITSAP"/>
</dbReference>
<organism evidence="5 6">
    <name type="scientific">Penaeus vannamei</name>
    <name type="common">Whiteleg shrimp</name>
    <name type="synonym">Litopenaeus vannamei</name>
    <dbReference type="NCBI Taxonomy" id="6689"/>
    <lineage>
        <taxon>Eukaryota</taxon>
        <taxon>Metazoa</taxon>
        <taxon>Ecdysozoa</taxon>
        <taxon>Arthropoda</taxon>
        <taxon>Crustacea</taxon>
        <taxon>Multicrustacea</taxon>
        <taxon>Malacostraca</taxon>
        <taxon>Eumalacostraca</taxon>
        <taxon>Eucarida</taxon>
        <taxon>Decapoda</taxon>
        <taxon>Dendrobranchiata</taxon>
        <taxon>Penaeoidea</taxon>
        <taxon>Penaeidae</taxon>
        <taxon>Penaeus</taxon>
    </lineage>
</organism>
<dbReference type="Pfam" id="PF00059">
    <property type="entry name" value="Lectin_C"/>
    <property type="match status" value="3"/>
</dbReference>
<feature type="compositionally biased region" description="Pro residues" evidence="3">
    <location>
        <begin position="795"/>
        <end position="817"/>
    </location>
</feature>
<dbReference type="PROSITE" id="PS50041">
    <property type="entry name" value="C_TYPE_LECTIN_2"/>
    <property type="match status" value="3"/>
</dbReference>
<sequence>MQPRVVWRLGDALLDEDCTNYVGPVNPPPPEVRCPNGWKYWNNHCYYFGLESKTWDESRSWCQANLGSDLASITNEDENTYINNVLSSQYLNGWIGLHDDNAGADWHWMDGANYDYTNWMDGEPNNQDGVEHCGEIRASDYYYSGKWNDMPCDLLNSFVCKTSVKTCPQSWTLHNGKCYYASNFEVTWSVAREKCKEFNTEADLVSIHSEAESDFFGDVLTHSSLGTWIGYTYDSDSGQWVWSDGQPSNYSNWNDGEPNNLEDEACTEIIDAVGWDTHAKWNNMPCSSSRAFGCEFFPLVSYDKEDEATAVSRMNGRLNDIVRSNRTSQVPVKSTHTVGCEEGWQTFGDYCYWYSNTDYSYYTLTFSEARDDCKSKGADMRHLKRTAGPASHARQPITVGLSRPSANHRWPLTPVSQSSLASCARQPDIVGSGSRKPDVIGWRAREAAGYYYSTWLGLSDEGHPSELTWVDNTAVTFTSYEQMDYYPIYSTPACGIIDFAAYTAQSWGVEDCSDYNFYVCKKPQESTPINPPSNGCKDCPRDPKTRTKELNAKKLRSEAKEKTLGQFKLEEFNARKHEVNKVYSRGETPKEVNVENVEDLDAEEEELKERRAKAQGPPEDHETTPRLAPKTESKSPLLIRKPRSLPLPLDTTHTVPPPDAPDRSKRPTWLTSHEDDAPFTSTNFHSRFRNQQWSKHTLRSYQQQQQQHHDRRANWNARIKALLQRTTQKPVVKEISGIQLGLPKSTAESFTLSSSDGDGGDRREDGGDGASLETHNTTSAKPTETTPLPTTPTSTKPPKPPTSPTPTAPLTPVPSSPAPTTTTANRTEVTDAPTTPKPPPTGCNRVGEERRPSVHAEAVAGELLGLC</sequence>
<dbReference type="PROSITE" id="PS00615">
    <property type="entry name" value="C_TYPE_LECTIN_1"/>
    <property type="match status" value="1"/>
</dbReference>
<feature type="region of interest" description="Disordered" evidence="3">
    <location>
        <begin position="746"/>
        <end position="853"/>
    </location>
</feature>
<dbReference type="InterPro" id="IPR033989">
    <property type="entry name" value="CD209-like_CTLD"/>
</dbReference>
<dbReference type="Proteomes" id="UP000283509">
    <property type="component" value="Unassembled WGS sequence"/>
</dbReference>
<dbReference type="AlphaFoldDB" id="A0A3R7LTA9"/>
<evidence type="ECO:0000313" key="6">
    <source>
        <dbReference type="Proteomes" id="UP000283509"/>
    </source>
</evidence>
<dbReference type="SUPFAM" id="SSF56436">
    <property type="entry name" value="C-type lectin-like"/>
    <property type="match status" value="3"/>
</dbReference>
<dbReference type="InterPro" id="IPR016187">
    <property type="entry name" value="CTDL_fold"/>
</dbReference>
<dbReference type="Gene3D" id="3.10.100.10">
    <property type="entry name" value="Mannose-Binding Protein A, subunit A"/>
    <property type="match status" value="4"/>
</dbReference>
<dbReference type="InterPro" id="IPR050111">
    <property type="entry name" value="C-type_lectin/snaclec_domain"/>
</dbReference>
<keyword evidence="2" id="KW-1015">Disulfide bond</keyword>